<feature type="domain" description="CCHC-type" evidence="2">
    <location>
        <begin position="152"/>
        <end position="167"/>
    </location>
</feature>
<proteinExistence type="predicted"/>
<dbReference type="InterPro" id="IPR036875">
    <property type="entry name" value="Znf_CCHC_sf"/>
</dbReference>
<dbReference type="InParanoid" id="A0A1Q3D9A3"/>
<gene>
    <name evidence="3" type="ORF">CFOL_v3_32436</name>
</gene>
<dbReference type="PROSITE" id="PS50158">
    <property type="entry name" value="ZF_CCHC"/>
    <property type="match status" value="1"/>
</dbReference>
<dbReference type="Pfam" id="PF00098">
    <property type="entry name" value="zf-CCHC"/>
    <property type="match status" value="1"/>
</dbReference>
<keyword evidence="1" id="KW-0862">Zinc</keyword>
<dbReference type="Pfam" id="PF14223">
    <property type="entry name" value="Retrotran_gag_2"/>
    <property type="match status" value="1"/>
</dbReference>
<dbReference type="PANTHER" id="PTHR34676:SF8">
    <property type="entry name" value="TRANSMEMBRANE PROTEIN"/>
    <property type="match status" value="1"/>
</dbReference>
<dbReference type="EMBL" id="BDDD01005210">
    <property type="protein sequence ID" value="GAV89015.1"/>
    <property type="molecule type" value="Genomic_DNA"/>
</dbReference>
<keyword evidence="1" id="KW-0479">Metal-binding</keyword>
<dbReference type="SMART" id="SM00343">
    <property type="entry name" value="ZnF_C2HC"/>
    <property type="match status" value="1"/>
</dbReference>
<protein>
    <submittedName>
        <fullName evidence="3">Zf-CCHC domain-containing protein/UBN2 domain-containing protein</fullName>
    </submittedName>
</protein>
<feature type="non-terminal residue" evidence="3">
    <location>
        <position position="1"/>
    </location>
</feature>
<dbReference type="Gene3D" id="4.10.60.10">
    <property type="entry name" value="Zinc finger, CCHC-type"/>
    <property type="match status" value="1"/>
</dbReference>
<dbReference type="AlphaFoldDB" id="A0A1Q3D9A3"/>
<feature type="non-terminal residue" evidence="3">
    <location>
        <position position="244"/>
    </location>
</feature>
<dbReference type="PANTHER" id="PTHR34676">
    <property type="entry name" value="DUF4219 DOMAIN-CONTAINING PROTEIN-RELATED"/>
    <property type="match status" value="1"/>
</dbReference>
<reference evidence="4" key="1">
    <citation type="submission" date="2016-04" db="EMBL/GenBank/DDBJ databases">
        <title>Cephalotus genome sequencing.</title>
        <authorList>
            <person name="Fukushima K."/>
            <person name="Hasebe M."/>
            <person name="Fang X."/>
        </authorList>
    </citation>
    <scope>NUCLEOTIDE SEQUENCE [LARGE SCALE GENOMIC DNA]</scope>
    <source>
        <strain evidence="4">cv. St1</strain>
    </source>
</reference>
<sequence>VTYEGTNQVKESKISMLVHEYELFVMHDNESISDMFTRFTTIINSLKNLGKSYPNHELVRKILRYLPKSWTPKVTAIEEAKDLSTLPLEQLLGSLMTHETTMQNHENVEVKKKKVIAFKASKEDSESDEDGDVALITSQFKRFLKNQREPTCYECKKPGHFKNECPNLKKKEQFKKKNEYFKKKKAMVATWSDSDSSSSEEESDEEVAHIAYMAIEDEEEDEVNFTFDELQIAYEKLYNEYENI</sequence>
<keyword evidence="1" id="KW-0863">Zinc-finger</keyword>
<name>A0A1Q3D9A3_CEPFO</name>
<dbReference type="InterPro" id="IPR001878">
    <property type="entry name" value="Znf_CCHC"/>
</dbReference>
<dbReference type="Proteomes" id="UP000187406">
    <property type="component" value="Unassembled WGS sequence"/>
</dbReference>
<evidence type="ECO:0000313" key="4">
    <source>
        <dbReference type="Proteomes" id="UP000187406"/>
    </source>
</evidence>
<accession>A0A1Q3D9A3</accession>
<keyword evidence="4" id="KW-1185">Reference proteome</keyword>
<evidence type="ECO:0000256" key="1">
    <source>
        <dbReference type="PROSITE-ProRule" id="PRU00047"/>
    </source>
</evidence>
<organism evidence="3 4">
    <name type="scientific">Cephalotus follicularis</name>
    <name type="common">Albany pitcher plant</name>
    <dbReference type="NCBI Taxonomy" id="3775"/>
    <lineage>
        <taxon>Eukaryota</taxon>
        <taxon>Viridiplantae</taxon>
        <taxon>Streptophyta</taxon>
        <taxon>Embryophyta</taxon>
        <taxon>Tracheophyta</taxon>
        <taxon>Spermatophyta</taxon>
        <taxon>Magnoliopsida</taxon>
        <taxon>eudicotyledons</taxon>
        <taxon>Gunneridae</taxon>
        <taxon>Pentapetalae</taxon>
        <taxon>rosids</taxon>
        <taxon>fabids</taxon>
        <taxon>Oxalidales</taxon>
        <taxon>Cephalotaceae</taxon>
        <taxon>Cephalotus</taxon>
    </lineage>
</organism>
<dbReference type="GO" id="GO:0008270">
    <property type="term" value="F:zinc ion binding"/>
    <property type="evidence" value="ECO:0007669"/>
    <property type="project" value="UniProtKB-KW"/>
</dbReference>
<evidence type="ECO:0000313" key="3">
    <source>
        <dbReference type="EMBL" id="GAV89015.1"/>
    </source>
</evidence>
<evidence type="ECO:0000259" key="2">
    <source>
        <dbReference type="PROSITE" id="PS50158"/>
    </source>
</evidence>
<dbReference type="SUPFAM" id="SSF57756">
    <property type="entry name" value="Retrovirus zinc finger-like domains"/>
    <property type="match status" value="1"/>
</dbReference>
<comment type="caution">
    <text evidence="3">The sequence shown here is derived from an EMBL/GenBank/DDBJ whole genome shotgun (WGS) entry which is preliminary data.</text>
</comment>
<dbReference type="GO" id="GO:0003676">
    <property type="term" value="F:nucleic acid binding"/>
    <property type="evidence" value="ECO:0007669"/>
    <property type="project" value="InterPro"/>
</dbReference>